<evidence type="ECO:0000259" key="9">
    <source>
        <dbReference type="PROSITE" id="PS51456"/>
    </source>
</evidence>
<feature type="compositionally biased region" description="Low complexity" evidence="8">
    <location>
        <begin position="993"/>
        <end position="1002"/>
    </location>
</feature>
<evidence type="ECO:0000256" key="1">
    <source>
        <dbReference type="ARBA" id="ARBA00022741"/>
    </source>
</evidence>
<evidence type="ECO:0000256" key="3">
    <source>
        <dbReference type="ARBA" id="ARBA00023123"/>
    </source>
</evidence>
<dbReference type="GO" id="GO:0016020">
    <property type="term" value="C:membrane"/>
    <property type="evidence" value="ECO:0007669"/>
    <property type="project" value="TreeGrafter"/>
</dbReference>
<reference evidence="10" key="1">
    <citation type="submission" date="2020-06" db="EMBL/GenBank/DDBJ databases">
        <authorList>
            <consortium name="Plant Systems Biology data submission"/>
        </authorList>
    </citation>
    <scope>NUCLEOTIDE SEQUENCE</scope>
    <source>
        <strain evidence="10">D6</strain>
    </source>
</reference>
<keyword evidence="4 6" id="KW-0505">Motor protein</keyword>
<dbReference type="Pfam" id="PF00063">
    <property type="entry name" value="Myosin_head"/>
    <property type="match status" value="1"/>
</dbReference>
<dbReference type="GO" id="GO:0051015">
    <property type="term" value="F:actin filament binding"/>
    <property type="evidence" value="ECO:0007669"/>
    <property type="project" value="TreeGrafter"/>
</dbReference>
<keyword evidence="1 6" id="KW-0547">Nucleotide-binding</keyword>
<dbReference type="PROSITE" id="PS51456">
    <property type="entry name" value="MYOSIN_MOTOR"/>
    <property type="match status" value="1"/>
</dbReference>
<keyword evidence="3 6" id="KW-0518">Myosin</keyword>
<dbReference type="SUPFAM" id="SSF52540">
    <property type="entry name" value="P-loop containing nucleoside triphosphate hydrolases"/>
    <property type="match status" value="1"/>
</dbReference>
<dbReference type="InterPro" id="IPR001609">
    <property type="entry name" value="Myosin_head_motor_dom-like"/>
</dbReference>
<evidence type="ECO:0000256" key="5">
    <source>
        <dbReference type="ARBA" id="ARBA00023203"/>
    </source>
</evidence>
<feature type="region of interest" description="Disordered" evidence="8">
    <location>
        <begin position="191"/>
        <end position="213"/>
    </location>
</feature>
<evidence type="ECO:0000256" key="8">
    <source>
        <dbReference type="SAM" id="MobiDB-lite"/>
    </source>
</evidence>
<accession>A0A9N8EL48</accession>
<dbReference type="InterPro" id="IPR036961">
    <property type="entry name" value="Kinesin_motor_dom_sf"/>
</dbReference>
<comment type="similarity">
    <text evidence="6">Belongs to the TRAFAC class myosin-kinesin ATPase superfamily. Myosin family.</text>
</comment>
<dbReference type="AlphaFoldDB" id="A0A9N8EL48"/>
<dbReference type="GO" id="GO:0005737">
    <property type="term" value="C:cytoplasm"/>
    <property type="evidence" value="ECO:0007669"/>
    <property type="project" value="TreeGrafter"/>
</dbReference>
<feature type="domain" description="Myosin motor" evidence="9">
    <location>
        <begin position="108"/>
        <end position="894"/>
    </location>
</feature>
<evidence type="ECO:0000256" key="6">
    <source>
        <dbReference type="PROSITE-ProRule" id="PRU00782"/>
    </source>
</evidence>
<proteinExistence type="inferred from homology"/>
<comment type="caution">
    <text evidence="10">The sequence shown here is derived from an EMBL/GenBank/DDBJ whole genome shotgun (WGS) entry which is preliminary data.</text>
</comment>
<evidence type="ECO:0000313" key="10">
    <source>
        <dbReference type="EMBL" id="CAB9520505.1"/>
    </source>
</evidence>
<dbReference type="PANTHER" id="PTHR13140">
    <property type="entry name" value="MYOSIN"/>
    <property type="match status" value="1"/>
</dbReference>
<dbReference type="GO" id="GO:0016459">
    <property type="term" value="C:myosin complex"/>
    <property type="evidence" value="ECO:0007669"/>
    <property type="project" value="UniProtKB-KW"/>
</dbReference>
<feature type="region of interest" description="Disordered" evidence="8">
    <location>
        <begin position="1"/>
        <end position="21"/>
    </location>
</feature>
<evidence type="ECO:0000256" key="2">
    <source>
        <dbReference type="ARBA" id="ARBA00022840"/>
    </source>
</evidence>
<dbReference type="Gene3D" id="3.40.850.10">
    <property type="entry name" value="Kinesin motor domain"/>
    <property type="match status" value="1"/>
</dbReference>
<dbReference type="InterPro" id="IPR027417">
    <property type="entry name" value="P-loop_NTPase"/>
</dbReference>
<feature type="coiled-coil region" evidence="7">
    <location>
        <begin position="1098"/>
        <end position="1129"/>
    </location>
</feature>
<dbReference type="SMART" id="SM00242">
    <property type="entry name" value="MYSc"/>
    <property type="match status" value="1"/>
</dbReference>
<dbReference type="Gene3D" id="1.20.58.530">
    <property type="match status" value="1"/>
</dbReference>
<dbReference type="GO" id="GO:0005524">
    <property type="term" value="F:ATP binding"/>
    <property type="evidence" value="ECO:0007669"/>
    <property type="project" value="UniProtKB-UniRule"/>
</dbReference>
<dbReference type="EMBL" id="CAICTM010001106">
    <property type="protein sequence ID" value="CAB9520505.1"/>
    <property type="molecule type" value="Genomic_DNA"/>
</dbReference>
<feature type="compositionally biased region" description="Basic and acidic residues" evidence="8">
    <location>
        <begin position="1003"/>
        <end position="1033"/>
    </location>
</feature>
<keyword evidence="2 6" id="KW-0067">ATP-binding</keyword>
<gene>
    <name evidence="10" type="ORF">SEMRO_1108_G242190.1</name>
</gene>
<dbReference type="PRINTS" id="PR00193">
    <property type="entry name" value="MYOSINHEAVY"/>
</dbReference>
<evidence type="ECO:0000313" key="11">
    <source>
        <dbReference type="Proteomes" id="UP001153069"/>
    </source>
</evidence>
<dbReference type="PANTHER" id="PTHR13140:SF706">
    <property type="entry name" value="DILUTE CLASS UNCONVENTIONAL MYOSIN, ISOFORM C"/>
    <property type="match status" value="1"/>
</dbReference>
<feature type="region of interest" description="Actin-binding" evidence="6">
    <location>
        <begin position="752"/>
        <end position="774"/>
    </location>
</feature>
<dbReference type="OrthoDB" id="6108017at2759"/>
<dbReference type="Proteomes" id="UP001153069">
    <property type="component" value="Unassembled WGS sequence"/>
</dbReference>
<dbReference type="CDD" id="cd00124">
    <property type="entry name" value="MYSc"/>
    <property type="match status" value="1"/>
</dbReference>
<dbReference type="Gene3D" id="1.10.10.820">
    <property type="match status" value="1"/>
</dbReference>
<evidence type="ECO:0000256" key="4">
    <source>
        <dbReference type="ARBA" id="ARBA00023175"/>
    </source>
</evidence>
<dbReference type="GO" id="GO:0000146">
    <property type="term" value="F:microfilament motor activity"/>
    <property type="evidence" value="ECO:0007669"/>
    <property type="project" value="TreeGrafter"/>
</dbReference>
<keyword evidence="5 6" id="KW-0009">Actin-binding</keyword>
<name>A0A9N8EL48_9STRA</name>
<sequence length="1271" mass="145110">MPTREEEKKEGPDGSNTNTNAVTTLHHHVYVRSEDHGWVPGRVIRIHKEEAEVEIDKFEDEQAMLSCTTSAADGDASGNKKETYSVDLQSYTGGVLPLQNTDDRGLLMDYEDMVDMPYLHEASILYNLKQRHLEEKPYTRSGDVVIAINPYQWYHHLYQPDQQFYYANKLLWDDYSKNRIVIVTPQLDIPGQPSSAEEAHPEHPAATPKEIPPHVYETSTLAYKGMALWGQPQSILVSGESGAGKTETVKICMHHIAELQHGPYGGNNNNDGTKIVVQRVLDSNPLLEAFGNAQTNRNDNSSRFGKYTQLQFDRQQQASSTPFDDQQMTPAKLAGSISEVYLLEKNRVVHHDRKNERTFHIFYELLAAPGNHQTAIWEEGLKGSTLDSFRYVGMTTTQKIEGVSDRNRFLKTVKALEVVGIAGDLRHDLFRSLCVVLQLGNLIFAPDPTDDDKSVIASEEELEKLAALMGEGQDVLRKALTERTMTTNNEVYKVPLNAVVAKESCDALAKDIYEKVFLWLVRTINIATSAERNYQPNNSNNKRRGSVGKKTKGPKYGVIGLLDIFGFEAFRVNRFEQLCINYANEKLQYKFTEDCFRLVEAEYKEEGVPLDNITYYDNTDVLDLIEGKTGLLAMLNEECWRPQGNAATFVNKALHQNAKSSCLIVNTMDRISFGVHHYAGKVLYDADNFVRRNQDGLASDLKECALRSTNPIIAGEYAAATEEAKAEEQAAGRSTNSNLMAKTVWTKYKTQLSKLMADLKETESRYVRCIKPNELKAPLLLEHRLTINQLRSCGIVSSVTISRSAFPNRMLNKHVLTRFGGIWHRKKKGEKTVQTASSLDKLWKAEAEALLSYALMAKRFKDPTSGKPRAGFVVGKTKAFFREGALEYLEAERMKGLDRQAAKIQRAYRAFLEHKDEIRAAAALRRRREWHQRKYRERREKRKAEEGKWKAALAQSEEEFEAHLAADWQKFSETMAEEDRLFKENLEREEIARQAQADADNQQWKEKMEREEQEWKSRMEEAAKARSAPDGDDLAKVEAEIAALKKRLQEVDLEAGEKVKESTEHLKEARSEKTKLDFKIDVDATQEERDLKRECIFAKAILEERENFIEQLKREQKRLGKMFDRTKAKKAATEESNKTLTEQCKTTSVKFERSRRQSITLGQGIESKQDVYKAVKERNQELHALTSKQDEAYSLLAESKLELQHTMAAILEIVQNECKDEELRSAVMRINVKTSRDAYKQMKLVQQMQQEAMKNRKDFSVSDLDQSWAVH</sequence>
<dbReference type="Gene3D" id="1.20.120.720">
    <property type="entry name" value="Myosin VI head, motor domain, U50 subdomain"/>
    <property type="match status" value="1"/>
</dbReference>
<keyword evidence="11" id="KW-1185">Reference proteome</keyword>
<dbReference type="Gene3D" id="1.20.5.4820">
    <property type="match status" value="1"/>
</dbReference>
<feature type="binding site" evidence="6">
    <location>
        <begin position="239"/>
        <end position="246"/>
    </location>
    <ligand>
        <name>ATP</name>
        <dbReference type="ChEBI" id="CHEBI:30616"/>
    </ligand>
</feature>
<feature type="region of interest" description="Disordered" evidence="8">
    <location>
        <begin position="993"/>
        <end position="1033"/>
    </location>
</feature>
<organism evidence="10 11">
    <name type="scientific">Seminavis robusta</name>
    <dbReference type="NCBI Taxonomy" id="568900"/>
    <lineage>
        <taxon>Eukaryota</taxon>
        <taxon>Sar</taxon>
        <taxon>Stramenopiles</taxon>
        <taxon>Ochrophyta</taxon>
        <taxon>Bacillariophyta</taxon>
        <taxon>Bacillariophyceae</taxon>
        <taxon>Bacillariophycidae</taxon>
        <taxon>Naviculales</taxon>
        <taxon>Naviculaceae</taxon>
        <taxon>Seminavis</taxon>
    </lineage>
</organism>
<feature type="compositionally biased region" description="Basic and acidic residues" evidence="8">
    <location>
        <begin position="1"/>
        <end position="12"/>
    </location>
</feature>
<dbReference type="GO" id="GO:0007015">
    <property type="term" value="P:actin filament organization"/>
    <property type="evidence" value="ECO:0007669"/>
    <property type="project" value="TreeGrafter"/>
</dbReference>
<keyword evidence="7" id="KW-0175">Coiled coil</keyword>
<evidence type="ECO:0000256" key="7">
    <source>
        <dbReference type="SAM" id="Coils"/>
    </source>
</evidence>
<protein>
    <submittedName>
        <fullName evidence="10">Unconventional myosin</fullName>
    </submittedName>
</protein>